<dbReference type="FunFam" id="3.90.226.10:FF:000004">
    <property type="entry name" value="Methylcrotonoyl-CoA carboxylase beta chain"/>
    <property type="match status" value="1"/>
</dbReference>
<dbReference type="InterPro" id="IPR011762">
    <property type="entry name" value="COA_CT_N"/>
</dbReference>
<proteinExistence type="inferred from homology"/>
<feature type="domain" description="CoA carboxyltransferase N-terminal" evidence="8">
    <location>
        <begin position="52"/>
        <end position="314"/>
    </location>
</feature>
<gene>
    <name evidence="10" type="ORF">V9T40_002828</name>
</gene>
<comment type="pathway">
    <text evidence="2">Amino-acid degradation; L-leucine degradation; (S)-3-hydroxy-3-methylglutaryl-CoA from 3-isovaleryl-CoA: step 2/3.</text>
</comment>
<accession>A0AAN9THF0</accession>
<dbReference type="GO" id="GO:0004485">
    <property type="term" value="F:methylcrotonoyl-CoA carboxylase activity"/>
    <property type="evidence" value="ECO:0007669"/>
    <property type="project" value="UniProtKB-EC"/>
</dbReference>
<dbReference type="InterPro" id="IPR011763">
    <property type="entry name" value="COA_CT_C"/>
</dbReference>
<evidence type="ECO:0000256" key="6">
    <source>
        <dbReference type="ARBA" id="ARBA00031404"/>
    </source>
</evidence>
<evidence type="ECO:0000256" key="2">
    <source>
        <dbReference type="ARBA" id="ARBA00025711"/>
    </source>
</evidence>
<dbReference type="FunFam" id="3.90.226.10:FF:000046">
    <property type="entry name" value="Geranyl-CoA carboxylase beta subunit"/>
    <property type="match status" value="1"/>
</dbReference>
<keyword evidence="11" id="KW-1185">Reference proteome</keyword>
<reference evidence="10 11" key="1">
    <citation type="submission" date="2024-03" db="EMBL/GenBank/DDBJ databases">
        <title>Adaptation during the transition from Ophiocordyceps entomopathogen to insect associate is accompanied by gene loss and intensified selection.</title>
        <authorList>
            <person name="Ward C.M."/>
            <person name="Onetto C.A."/>
            <person name="Borneman A.R."/>
        </authorList>
    </citation>
    <scope>NUCLEOTIDE SEQUENCE [LARGE SCALE GENOMIC DNA]</scope>
    <source>
        <strain evidence="10">AWRI1</strain>
        <tissue evidence="10">Single Adult Female</tissue>
    </source>
</reference>
<dbReference type="GO" id="GO:0005739">
    <property type="term" value="C:mitochondrion"/>
    <property type="evidence" value="ECO:0007669"/>
    <property type="project" value="TreeGrafter"/>
</dbReference>
<dbReference type="InterPro" id="IPR029045">
    <property type="entry name" value="ClpP/crotonase-like_dom_sf"/>
</dbReference>
<evidence type="ECO:0000313" key="11">
    <source>
        <dbReference type="Proteomes" id="UP001367676"/>
    </source>
</evidence>
<dbReference type="InterPro" id="IPR034733">
    <property type="entry name" value="AcCoA_carboxyl_beta"/>
</dbReference>
<dbReference type="GO" id="GO:0006552">
    <property type="term" value="P:L-leucine catabolic process"/>
    <property type="evidence" value="ECO:0007669"/>
    <property type="project" value="TreeGrafter"/>
</dbReference>
<dbReference type="SUPFAM" id="SSF52096">
    <property type="entry name" value="ClpP/crotonase"/>
    <property type="match status" value="2"/>
</dbReference>
<evidence type="ECO:0000259" key="8">
    <source>
        <dbReference type="PROSITE" id="PS50980"/>
    </source>
</evidence>
<dbReference type="PROSITE" id="PS50980">
    <property type="entry name" value="COA_CT_NTER"/>
    <property type="match status" value="1"/>
</dbReference>
<evidence type="ECO:0000259" key="9">
    <source>
        <dbReference type="PROSITE" id="PS50989"/>
    </source>
</evidence>
<protein>
    <recommendedName>
        <fullName evidence="3">methylcrotonoyl-CoA carboxylase</fullName>
        <ecNumber evidence="3">6.4.1.4</ecNumber>
    </recommendedName>
    <alternativeName>
        <fullName evidence="6">3-methylcrotonyl-CoA carboxylase 2</fullName>
    </alternativeName>
    <alternativeName>
        <fullName evidence="4">3-methylcrotonyl-CoA carboxylase non-biotin-containing subunit</fullName>
    </alternativeName>
    <alternativeName>
        <fullName evidence="5">3-methylcrotonyl-CoA:carbon dioxide ligase subunit beta</fullName>
    </alternativeName>
</protein>
<name>A0AAN9THF0_9HEMI</name>
<evidence type="ECO:0000256" key="4">
    <source>
        <dbReference type="ARBA" id="ARBA00031109"/>
    </source>
</evidence>
<dbReference type="InterPro" id="IPR045190">
    <property type="entry name" value="MCCB/AccD1-like"/>
</dbReference>
<dbReference type="PANTHER" id="PTHR22855">
    <property type="entry name" value="ACETYL, PROPIONYL, PYRUVATE, AND GLUTACONYL CARBOXYLASE-RELATED"/>
    <property type="match status" value="1"/>
</dbReference>
<evidence type="ECO:0000256" key="3">
    <source>
        <dbReference type="ARBA" id="ARBA00026116"/>
    </source>
</evidence>
<sequence length="569" mass="62776">MANSNLKMTYVRLRSIRKCLLPIWELKQQRFLHSMSTIKCDINENSSEFKENYSHMNSVMQTFHQTLAENVFKIDSRSEKYHLSKNKILVRERINKLLDEGSSFLEFSQLAGYNLYPGEEKLPSGGIVTGIGKVSGNLCVIVANDATVKGGSYYPITVKKHLRAQEIADDNRLPCIYLVDSGGANLRFQDQLFTDHDSFGKVFWNMALMSAKGLSQVAVVMGGCTAGGAYIPSMADESIIVNKTGYIFLAGPPLVKAATGETVGAEELGGSNLHCRVSGVTDHYAEDDEHALQIARRIVKHINNEKALSSRLASSSVHFKPKPPLYPAEYLYGILNPHKKNAFDIKKIIACLVDGSEFDEFKANFGETLVTGFARINGYLVGILGNNGVMFSESALKGAHFIELCCQRKIPLIFMHNITGFMVGKDAETGGIAKHGAKMLTALSCAQVPIITLIVGGSYGAGNYGMCGRPFKPNFLYTWPNARISIMGGEQAADVLITISKQPENEKAKLKKQIMDEFDVQSSPYYGSARLWDDGVIDPVDTRKILSLSLSVCLKRTIEDRAQFGIFRM</sequence>
<dbReference type="EC" id="6.4.1.4" evidence="3"/>
<dbReference type="PANTHER" id="PTHR22855:SF13">
    <property type="entry name" value="METHYLCROTONOYL-COA CARBOXYLASE BETA CHAIN, MITOCHONDRIAL"/>
    <property type="match status" value="1"/>
</dbReference>
<organism evidence="10 11">
    <name type="scientific">Parthenolecanium corni</name>
    <dbReference type="NCBI Taxonomy" id="536013"/>
    <lineage>
        <taxon>Eukaryota</taxon>
        <taxon>Metazoa</taxon>
        <taxon>Ecdysozoa</taxon>
        <taxon>Arthropoda</taxon>
        <taxon>Hexapoda</taxon>
        <taxon>Insecta</taxon>
        <taxon>Pterygota</taxon>
        <taxon>Neoptera</taxon>
        <taxon>Paraneoptera</taxon>
        <taxon>Hemiptera</taxon>
        <taxon>Sternorrhyncha</taxon>
        <taxon>Coccoidea</taxon>
        <taxon>Coccidae</taxon>
        <taxon>Parthenolecanium</taxon>
    </lineage>
</organism>
<evidence type="ECO:0000256" key="7">
    <source>
        <dbReference type="ARBA" id="ARBA00052347"/>
    </source>
</evidence>
<dbReference type="Proteomes" id="UP001367676">
    <property type="component" value="Unassembled WGS sequence"/>
</dbReference>
<feature type="domain" description="CoA carboxyltransferase C-terminal" evidence="9">
    <location>
        <begin position="323"/>
        <end position="560"/>
    </location>
</feature>
<dbReference type="PROSITE" id="PS50989">
    <property type="entry name" value="COA_CT_CTER"/>
    <property type="match status" value="1"/>
</dbReference>
<dbReference type="Gene3D" id="3.90.226.10">
    <property type="entry name" value="2-enoyl-CoA Hydratase, Chain A, domain 1"/>
    <property type="match status" value="2"/>
</dbReference>
<dbReference type="AlphaFoldDB" id="A0AAN9THF0"/>
<dbReference type="EMBL" id="JBBCAQ010000022">
    <property type="protein sequence ID" value="KAK7591215.1"/>
    <property type="molecule type" value="Genomic_DNA"/>
</dbReference>
<comment type="catalytic activity">
    <reaction evidence="7">
        <text>3-methylbut-2-enoyl-CoA + hydrogencarbonate + ATP = 3-methyl-(2E)-glutaconyl-CoA + ADP + phosphate + H(+)</text>
        <dbReference type="Rhea" id="RHEA:13589"/>
        <dbReference type="ChEBI" id="CHEBI:15378"/>
        <dbReference type="ChEBI" id="CHEBI:17544"/>
        <dbReference type="ChEBI" id="CHEBI:30616"/>
        <dbReference type="ChEBI" id="CHEBI:43474"/>
        <dbReference type="ChEBI" id="CHEBI:57344"/>
        <dbReference type="ChEBI" id="CHEBI:57346"/>
        <dbReference type="ChEBI" id="CHEBI:456216"/>
        <dbReference type="EC" id="6.4.1.4"/>
    </reaction>
</comment>
<evidence type="ECO:0000256" key="1">
    <source>
        <dbReference type="ARBA" id="ARBA00006102"/>
    </source>
</evidence>
<comment type="caution">
    <text evidence="10">The sequence shown here is derived from an EMBL/GenBank/DDBJ whole genome shotgun (WGS) entry which is preliminary data.</text>
</comment>
<dbReference type="GO" id="GO:1905202">
    <property type="term" value="C:methylcrotonoyl-CoA carboxylase complex"/>
    <property type="evidence" value="ECO:0007669"/>
    <property type="project" value="TreeGrafter"/>
</dbReference>
<comment type="similarity">
    <text evidence="1">Belongs to the AccD/PCCB family.</text>
</comment>
<evidence type="ECO:0000313" key="10">
    <source>
        <dbReference type="EMBL" id="KAK7591215.1"/>
    </source>
</evidence>
<dbReference type="Pfam" id="PF01039">
    <property type="entry name" value="Carboxyl_trans"/>
    <property type="match status" value="1"/>
</dbReference>
<evidence type="ECO:0000256" key="5">
    <source>
        <dbReference type="ARBA" id="ARBA00031237"/>
    </source>
</evidence>